<reference evidence="3" key="1">
    <citation type="journal article" date="2021" name="Proc. Natl. Acad. Sci. U.S.A.">
        <title>A Catalog of Tens of Thousands of Viruses from Human Metagenomes Reveals Hidden Associations with Chronic Diseases.</title>
        <authorList>
            <person name="Tisza M.J."/>
            <person name="Buck C.B."/>
        </authorList>
    </citation>
    <scope>NUCLEOTIDE SEQUENCE</scope>
    <source>
        <strain evidence="3">CtLeh52</strain>
    </source>
</reference>
<dbReference type="GO" id="GO:0003677">
    <property type="term" value="F:DNA binding"/>
    <property type="evidence" value="ECO:0007669"/>
    <property type="project" value="UniProtKB-KW"/>
</dbReference>
<dbReference type="PANTHER" id="PTHR46558">
    <property type="entry name" value="TRACRIPTIONAL REGULATORY PROTEIN-RELATED-RELATED"/>
    <property type="match status" value="1"/>
</dbReference>
<accession>A0A8S5RX44</accession>
<dbReference type="Pfam" id="PF12844">
    <property type="entry name" value="HTH_19"/>
    <property type="match status" value="1"/>
</dbReference>
<organism evidence="3">
    <name type="scientific">Siphoviridae sp. ctLeh52</name>
    <dbReference type="NCBI Taxonomy" id="2827849"/>
    <lineage>
        <taxon>Viruses</taxon>
        <taxon>Duplodnaviria</taxon>
        <taxon>Heunggongvirae</taxon>
        <taxon>Uroviricota</taxon>
        <taxon>Caudoviricetes</taxon>
    </lineage>
</organism>
<name>A0A8S5RX44_9CAUD</name>
<dbReference type="InterPro" id="IPR001387">
    <property type="entry name" value="Cro/C1-type_HTH"/>
</dbReference>
<dbReference type="Gene3D" id="1.10.260.40">
    <property type="entry name" value="lambda repressor-like DNA-binding domains"/>
    <property type="match status" value="1"/>
</dbReference>
<dbReference type="SMART" id="SM00530">
    <property type="entry name" value="HTH_XRE"/>
    <property type="match status" value="1"/>
</dbReference>
<dbReference type="PANTHER" id="PTHR46558:SF4">
    <property type="entry name" value="DNA-BIDING PHAGE PROTEIN"/>
    <property type="match status" value="1"/>
</dbReference>
<evidence type="ECO:0000259" key="2">
    <source>
        <dbReference type="PROSITE" id="PS50943"/>
    </source>
</evidence>
<feature type="domain" description="HTH cro/C1-type" evidence="2">
    <location>
        <begin position="5"/>
        <end position="59"/>
    </location>
</feature>
<dbReference type="EMBL" id="BK032499">
    <property type="protein sequence ID" value="DAF43083.1"/>
    <property type="molecule type" value="Genomic_DNA"/>
</dbReference>
<dbReference type="CDD" id="cd00093">
    <property type="entry name" value="HTH_XRE"/>
    <property type="match status" value="1"/>
</dbReference>
<proteinExistence type="predicted"/>
<dbReference type="SUPFAM" id="SSF47413">
    <property type="entry name" value="lambda repressor-like DNA-binding domains"/>
    <property type="match status" value="1"/>
</dbReference>
<evidence type="ECO:0000313" key="3">
    <source>
        <dbReference type="EMBL" id="DAF43083.1"/>
    </source>
</evidence>
<evidence type="ECO:0000256" key="1">
    <source>
        <dbReference type="ARBA" id="ARBA00023125"/>
    </source>
</evidence>
<keyword evidence="1" id="KW-0238">DNA-binding</keyword>
<dbReference type="InterPro" id="IPR010982">
    <property type="entry name" value="Lambda_DNA-bd_dom_sf"/>
</dbReference>
<protein>
    <submittedName>
        <fullName evidence="3">Helix-turn-helix XRE-family like protein</fullName>
    </submittedName>
</protein>
<sequence length="122" mass="14102">MNDRIKSLRKYLNMTQDDFSKRIGLSRNYIAQVEIGTKTPSERTISDICREFDVNEEWLRNGTGEMFVQKSKDEQISEMLGEIQKSGEDTFKHRLVSALANLDEDGWNALEKLIDSIAKKNE</sequence>
<dbReference type="PROSITE" id="PS50943">
    <property type="entry name" value="HTH_CROC1"/>
    <property type="match status" value="1"/>
</dbReference>